<feature type="compositionally biased region" description="Polar residues" evidence="6">
    <location>
        <begin position="388"/>
        <end position="409"/>
    </location>
</feature>
<keyword evidence="9" id="KW-1185">Reference proteome</keyword>
<dbReference type="InterPro" id="IPR003653">
    <property type="entry name" value="Peptidase_C48_C"/>
</dbReference>
<feature type="compositionally biased region" description="Polar residues" evidence="6">
    <location>
        <begin position="1406"/>
        <end position="1415"/>
    </location>
</feature>
<organism evidence="8 9">
    <name type="scientific">Botrytis paeoniae</name>
    <dbReference type="NCBI Taxonomy" id="278948"/>
    <lineage>
        <taxon>Eukaryota</taxon>
        <taxon>Fungi</taxon>
        <taxon>Dikarya</taxon>
        <taxon>Ascomycota</taxon>
        <taxon>Pezizomycotina</taxon>
        <taxon>Leotiomycetes</taxon>
        <taxon>Helotiales</taxon>
        <taxon>Sclerotiniaceae</taxon>
        <taxon>Botrytis</taxon>
    </lineage>
</organism>
<keyword evidence="2" id="KW-0597">Phosphoprotein</keyword>
<protein>
    <recommendedName>
        <fullName evidence="7">Ubiquitin-like protease family profile domain-containing protein</fullName>
    </recommendedName>
</protein>
<dbReference type="EMBL" id="PQXI01000076">
    <property type="protein sequence ID" value="TGO25603.1"/>
    <property type="molecule type" value="Genomic_DNA"/>
</dbReference>
<feature type="compositionally biased region" description="Basic and acidic residues" evidence="6">
    <location>
        <begin position="1385"/>
        <end position="1405"/>
    </location>
</feature>
<feature type="compositionally biased region" description="Polar residues" evidence="6">
    <location>
        <begin position="1312"/>
        <end position="1333"/>
    </location>
</feature>
<name>A0A4Z1FTL8_9HELO</name>
<evidence type="ECO:0000256" key="1">
    <source>
        <dbReference type="ARBA" id="ARBA00005234"/>
    </source>
</evidence>
<dbReference type="PANTHER" id="PTHR46896">
    <property type="entry name" value="SENTRIN-SPECIFIC PROTEASE"/>
    <property type="match status" value="1"/>
</dbReference>
<dbReference type="InterPro" id="IPR051947">
    <property type="entry name" value="Sentrin-specific_protease"/>
</dbReference>
<evidence type="ECO:0000313" key="9">
    <source>
        <dbReference type="Proteomes" id="UP000297910"/>
    </source>
</evidence>
<feature type="region of interest" description="Disordered" evidence="6">
    <location>
        <begin position="1083"/>
        <end position="1146"/>
    </location>
</feature>
<feature type="region of interest" description="Disordered" evidence="6">
    <location>
        <begin position="761"/>
        <end position="791"/>
    </location>
</feature>
<feature type="compositionally biased region" description="Basic and acidic residues" evidence="6">
    <location>
        <begin position="447"/>
        <end position="463"/>
    </location>
</feature>
<feature type="region of interest" description="Disordered" evidence="6">
    <location>
        <begin position="434"/>
        <end position="464"/>
    </location>
</feature>
<dbReference type="InterPro" id="IPR038765">
    <property type="entry name" value="Papain-like_cys_pep_sf"/>
</dbReference>
<evidence type="ECO:0000256" key="3">
    <source>
        <dbReference type="ARBA" id="ARBA00022670"/>
    </source>
</evidence>
<feature type="region of interest" description="Disordered" evidence="6">
    <location>
        <begin position="1288"/>
        <end position="1352"/>
    </location>
</feature>
<gene>
    <name evidence="8" type="ORF">BPAE_0076g00040</name>
</gene>
<proteinExistence type="inferred from homology"/>
<feature type="compositionally biased region" description="Polar residues" evidence="6">
    <location>
        <begin position="531"/>
        <end position="553"/>
    </location>
</feature>
<dbReference type="GO" id="GO:0006508">
    <property type="term" value="P:proteolysis"/>
    <property type="evidence" value="ECO:0007669"/>
    <property type="project" value="UniProtKB-KW"/>
</dbReference>
<feature type="compositionally biased region" description="Acidic residues" evidence="6">
    <location>
        <begin position="1569"/>
        <end position="1586"/>
    </location>
</feature>
<reference evidence="8 9" key="1">
    <citation type="submission" date="2017-12" db="EMBL/GenBank/DDBJ databases">
        <title>Comparative genomics of Botrytis spp.</title>
        <authorList>
            <person name="Valero-Jimenez C.A."/>
            <person name="Tapia P."/>
            <person name="Veloso J."/>
            <person name="Silva-Moreno E."/>
            <person name="Staats M."/>
            <person name="Valdes J.H."/>
            <person name="Van Kan J.A.L."/>
        </authorList>
    </citation>
    <scope>NUCLEOTIDE SEQUENCE [LARGE SCALE GENOMIC DNA]</scope>
    <source>
        <strain evidence="8 9">Bp0003</strain>
    </source>
</reference>
<feature type="compositionally biased region" description="Polar residues" evidence="6">
    <location>
        <begin position="1520"/>
        <end position="1532"/>
    </location>
</feature>
<feature type="region of interest" description="Disordered" evidence="6">
    <location>
        <begin position="15"/>
        <end position="38"/>
    </location>
</feature>
<accession>A0A4Z1FTL8</accession>
<feature type="compositionally biased region" description="Basic and acidic residues" evidence="6">
    <location>
        <begin position="1027"/>
        <end position="1036"/>
    </location>
</feature>
<keyword evidence="4" id="KW-0833">Ubl conjugation pathway</keyword>
<dbReference type="PANTHER" id="PTHR46896:SF3">
    <property type="entry name" value="FI06413P-RELATED"/>
    <property type="match status" value="1"/>
</dbReference>
<dbReference type="FunFam" id="3.30.310.130:FF:000009">
    <property type="entry name" value="Unplaced genomic scaffold supercont2.24, whole genome shotgun sequence"/>
    <property type="match status" value="1"/>
</dbReference>
<feature type="compositionally biased region" description="Polar residues" evidence="6">
    <location>
        <begin position="847"/>
        <end position="858"/>
    </location>
</feature>
<sequence>MDSILRPLIWGRFQDGNGSRSSEESNNSTISTQNSDTDEIDGILQQYEAPLSKNKALNLVVMDGSESDDAEVTSKVTTQKRALIITRTSLNYEDIQPLETNSKVFTTNNNHHQTSQQRRIYERRNSEGAQISLPRPLFIDAIESISSKSTVSKIHHPRMNFQHISETDGHYEVRIDKGFQPKSVGSKLVSNASLSHIDDFEEPETSNIHFQKVSNLANIEICNANNEKPIIQHINDFDGLDDHSPITLVDDAPKEGDTDSSKIVQPVKWRFANRYWKNTSTRMYNTSSAVCLVFVLLLTEKICSSPTAQSSKAFKETGAKMTRPALHGGKKPVNRLGNAQNTPSYSHTRSFEPFNLQSERPNKKQKTEQALLSNGTGGGPNQFEHEANQGQGPVSQIPIQSQYNSSPHQENGIRSKVKSFEAYTVAEYQAVNDLVKPRKDKRKRHKVNSDHHSESQGHTHGDAGFKAQQTANAKRLTNDSHLEDIRDPISNEEDELQAPHSASKSVPRVVIPSSGNSHLAAAHQAPRSRASELQKSSHVSNSQLERRIPSNSVQKRRVLGELQLEDGSEDELSQGNPPEVSHVKRASKLRQNPEVNYNDGEDDMDMESSLDRRGDMTKWGSGKSNDQKLQQRDHRKSFRVESLFSPSFYWHRPGKMQKRCVVLDRSGVIRLVNDKEIISDFSIKASAIHEITIGRDSCKLVIRKPKESGIMKDADMLIEFSGNLEIENFLKSINLFLKDAEVKWVESSEIDQRFHRTRETLDKRTDQAAKKRSRAESQPEDVQLLTSNQDRRTAQRTQLLGHDDQQAQHYNLSRAKRQKIHEKMQMPPSQQNKNDNSDPIEPAEFYTPSSKTNGTRASLRSAERLKSYKPTSEARSPSPERWSEVNRDWGKNWEKSVVYPRSGKKTATVDKQDIYRLDNGEFLNDNLIMFYLLWLEQQHPELATRVYVHNTFFYASLTKAAKGKKGINYEAVERWTAKVDLLSYDYIIVPVNENTHWYVAIICNAPKLLKLEIKRSSQPTEDGTQSEQDRDIESRSASKLTTPSKSPQSTPVRSVTDKDETGVNNSFGELSLAHGEETGASIDLEPAQSFPPSHHGFPSTSLEMDPDDTAVDKSATNVIDLAQSSSPPTKSNSLAKGKRIPPIRTYDPKQPRIITFDSLALKHSNTCSNLKDYMVAEIKAKKSMSITPPKPIGMAAKTQDKDSATGRYLGKGLPVQGNYCDCGVYLLSYIEEFFERPDSFIEDIMENKYEVDGDRNDTPAFRTKIRNILLELQAEQVQEAYAAKMAKRTKMSKRGKDVPFTTANKTDLAKPQTASGPESNIAQQKSVGNASTLNERRNYDDTSTEARNSLKSLPKAKEVINISDSQDNLQEQSQEGSASISVNVIDDKPVEEQLRSRVRDREPRQSAHTVANTSKPPIHLEIRDSQEDEETTQEGADQQLLAQNPRRKPSVIDLENDEFQKGEEPTEQESRSGTSLIGNAVGAFCNLFGKSTGQAALQGEVLGLLPAHESRGDDYVQGLESPSRSGMNSPRQFESDIKLRPNGTVLRSPSPEQRSSNLAQRTGPKFNEDAVDLTGDDPMLLDETDDSFSKLQRFPPSPPVASSRKHDRSKIKTPDMAQFARRNTSSGTKDPSERFHDRVMERFVNNKSLAGRDPAEAKMIAQYKH</sequence>
<feature type="region of interest" description="Disordered" evidence="6">
    <location>
        <begin position="308"/>
        <end position="412"/>
    </location>
</feature>
<feature type="compositionally biased region" description="Polar residues" evidence="6">
    <location>
        <begin position="1366"/>
        <end position="1382"/>
    </location>
</feature>
<evidence type="ECO:0000256" key="2">
    <source>
        <dbReference type="ARBA" id="ARBA00022553"/>
    </source>
</evidence>
<feature type="region of interest" description="Disordered" evidence="6">
    <location>
        <begin position="1366"/>
        <end position="1474"/>
    </location>
</feature>
<dbReference type="Pfam" id="PF02902">
    <property type="entry name" value="Peptidase_C48"/>
    <property type="match status" value="1"/>
</dbReference>
<dbReference type="PROSITE" id="PS50600">
    <property type="entry name" value="ULP_PROTEASE"/>
    <property type="match status" value="1"/>
</dbReference>
<feature type="compositionally biased region" description="Polar residues" evidence="6">
    <location>
        <begin position="1017"/>
        <end position="1026"/>
    </location>
</feature>
<evidence type="ECO:0000256" key="6">
    <source>
        <dbReference type="SAM" id="MobiDB-lite"/>
    </source>
</evidence>
<feature type="compositionally biased region" description="Basic and acidic residues" evidence="6">
    <location>
        <begin position="761"/>
        <end position="777"/>
    </location>
</feature>
<dbReference type="GO" id="GO:0005634">
    <property type="term" value="C:nucleus"/>
    <property type="evidence" value="ECO:0007669"/>
    <property type="project" value="TreeGrafter"/>
</dbReference>
<feature type="region of interest" description="Disordered" evidence="6">
    <location>
        <begin position="1513"/>
        <end position="1637"/>
    </location>
</feature>
<feature type="compositionally biased region" description="Acidic residues" evidence="6">
    <location>
        <begin position="599"/>
        <end position="608"/>
    </location>
</feature>
<dbReference type="Proteomes" id="UP000297910">
    <property type="component" value="Unassembled WGS sequence"/>
</dbReference>
<feature type="compositionally biased region" description="Basic and acidic residues" evidence="6">
    <location>
        <begin position="1458"/>
        <end position="1470"/>
    </location>
</feature>
<dbReference type="Gene3D" id="3.30.310.130">
    <property type="entry name" value="Ubiquitin-related"/>
    <property type="match status" value="2"/>
</dbReference>
<dbReference type="GO" id="GO:0070139">
    <property type="term" value="F:SUMO-specific endopeptidase activity"/>
    <property type="evidence" value="ECO:0007669"/>
    <property type="project" value="TreeGrafter"/>
</dbReference>
<dbReference type="SUPFAM" id="SSF54001">
    <property type="entry name" value="Cysteine proteinases"/>
    <property type="match status" value="1"/>
</dbReference>
<evidence type="ECO:0000313" key="8">
    <source>
        <dbReference type="EMBL" id="TGO25603.1"/>
    </source>
</evidence>
<feature type="region of interest" description="Disordered" evidence="6">
    <location>
        <begin position="492"/>
        <end position="636"/>
    </location>
</feature>
<feature type="compositionally biased region" description="Polar residues" evidence="6">
    <location>
        <begin position="1545"/>
        <end position="1560"/>
    </location>
</feature>
<feature type="compositionally biased region" description="Polar residues" evidence="6">
    <location>
        <begin position="1433"/>
        <end position="1442"/>
    </location>
</feature>
<feature type="domain" description="Ubiquitin-like protease family profile" evidence="7">
    <location>
        <begin position="907"/>
        <end position="1233"/>
    </location>
</feature>
<dbReference type="GO" id="GO:0005737">
    <property type="term" value="C:cytoplasm"/>
    <property type="evidence" value="ECO:0007669"/>
    <property type="project" value="TreeGrafter"/>
</dbReference>
<dbReference type="Gene3D" id="1.10.418.20">
    <property type="match status" value="2"/>
</dbReference>
<feature type="compositionally biased region" description="Polar residues" evidence="6">
    <location>
        <begin position="1037"/>
        <end position="1053"/>
    </location>
</feature>
<feature type="compositionally biased region" description="Polar residues" evidence="6">
    <location>
        <begin position="337"/>
        <end position="348"/>
    </location>
</feature>
<evidence type="ECO:0000256" key="5">
    <source>
        <dbReference type="ARBA" id="ARBA00022801"/>
    </source>
</evidence>
<feature type="region of interest" description="Disordered" evidence="6">
    <location>
        <begin position="822"/>
        <end position="885"/>
    </location>
</feature>
<feature type="region of interest" description="Disordered" evidence="6">
    <location>
        <begin position="1017"/>
        <end position="1066"/>
    </location>
</feature>
<evidence type="ECO:0000256" key="4">
    <source>
        <dbReference type="ARBA" id="ARBA00022786"/>
    </source>
</evidence>
<evidence type="ECO:0000259" key="7">
    <source>
        <dbReference type="PROSITE" id="PS50600"/>
    </source>
</evidence>
<feature type="compositionally biased region" description="Polar residues" evidence="6">
    <location>
        <begin position="1114"/>
        <end position="1134"/>
    </location>
</feature>
<feature type="compositionally biased region" description="Acidic residues" evidence="6">
    <location>
        <begin position="563"/>
        <end position="572"/>
    </location>
</feature>
<comment type="caution">
    <text evidence="8">The sequence shown here is derived from an EMBL/GenBank/DDBJ whole genome shotgun (WGS) entry which is preliminary data.</text>
</comment>
<dbReference type="GO" id="GO:0016926">
    <property type="term" value="P:protein desumoylation"/>
    <property type="evidence" value="ECO:0007669"/>
    <property type="project" value="TreeGrafter"/>
</dbReference>
<keyword evidence="3" id="KW-0645">Protease</keyword>
<feature type="compositionally biased region" description="Low complexity" evidence="6">
    <location>
        <begin position="16"/>
        <end position="35"/>
    </location>
</feature>
<comment type="similarity">
    <text evidence="1">Belongs to the peptidase C48 family.</text>
</comment>
<keyword evidence="5" id="KW-0378">Hydrolase</keyword>